<dbReference type="GO" id="GO:0015934">
    <property type="term" value="C:large ribosomal subunit"/>
    <property type="evidence" value="ECO:0007669"/>
    <property type="project" value="InterPro"/>
</dbReference>
<gene>
    <name evidence="6" type="primary">rplJ</name>
    <name evidence="7" type="ORF">SAMN05660836_02703</name>
</gene>
<evidence type="ECO:0000256" key="3">
    <source>
        <dbReference type="ARBA" id="ARBA00022980"/>
    </source>
</evidence>
<evidence type="ECO:0000256" key="4">
    <source>
        <dbReference type="ARBA" id="ARBA00023274"/>
    </source>
</evidence>
<dbReference type="RefSeq" id="WP_177193663.1">
    <property type="nucleotide sequence ID" value="NZ_FOUU01000017.1"/>
</dbReference>
<dbReference type="GO" id="GO:0006412">
    <property type="term" value="P:translation"/>
    <property type="evidence" value="ECO:0007669"/>
    <property type="project" value="UniProtKB-UniRule"/>
</dbReference>
<dbReference type="InterPro" id="IPR002363">
    <property type="entry name" value="Ribosomal_uL10_CS_bac"/>
</dbReference>
<dbReference type="EMBL" id="FOUU01000017">
    <property type="protein sequence ID" value="SFN11540.1"/>
    <property type="molecule type" value="Genomic_DNA"/>
</dbReference>
<reference evidence="7 8" key="1">
    <citation type="submission" date="2016-10" db="EMBL/GenBank/DDBJ databases">
        <authorList>
            <person name="de Groot N.N."/>
        </authorList>
    </citation>
    <scope>NUCLEOTIDE SEQUENCE [LARGE SCALE GENOMIC DNA]</scope>
    <source>
        <strain evidence="7 8">DSM 9990</strain>
    </source>
</reference>
<dbReference type="GO" id="GO:0070180">
    <property type="term" value="F:large ribosomal subunit rRNA binding"/>
    <property type="evidence" value="ECO:0007669"/>
    <property type="project" value="UniProtKB-UniRule"/>
</dbReference>
<evidence type="ECO:0000256" key="6">
    <source>
        <dbReference type="HAMAP-Rule" id="MF_00362"/>
    </source>
</evidence>
<keyword evidence="4 6" id="KW-0687">Ribonucleoprotein</keyword>
<dbReference type="Gene3D" id="6.10.250.290">
    <property type="match status" value="1"/>
</dbReference>
<dbReference type="Gene3D" id="3.30.70.1730">
    <property type="match status" value="1"/>
</dbReference>
<keyword evidence="6" id="KW-0694">RNA-binding</keyword>
<dbReference type="Pfam" id="PF00466">
    <property type="entry name" value="Ribosomal_L10"/>
    <property type="match status" value="1"/>
</dbReference>
<name>A0A1I4WE55_9BACT</name>
<dbReference type="PANTHER" id="PTHR11560">
    <property type="entry name" value="39S RIBOSOMAL PROTEIN L10, MITOCHONDRIAL"/>
    <property type="match status" value="1"/>
</dbReference>
<evidence type="ECO:0000256" key="2">
    <source>
        <dbReference type="ARBA" id="ARBA00008889"/>
    </source>
</evidence>
<accession>A0A1I4WE55</accession>
<dbReference type="NCBIfam" id="NF000955">
    <property type="entry name" value="PRK00099.1-1"/>
    <property type="match status" value="1"/>
</dbReference>
<comment type="subunit">
    <text evidence="6">Part of the ribosomal stalk of the 50S ribosomal subunit. The N-terminus interacts with L11 and the large rRNA to form the base of the stalk. The C-terminus forms an elongated spine to which L12 dimers bind in a sequential fashion forming a multimeric L10(L12)X complex.</text>
</comment>
<sequence>MSLTRQKKEQIVEELREKLSRASATVLTDYKGLTVAEMTQLRDLLAEHRVEYKVVKNTLMRIACKDTSAAVLEPLLEGTCAIAIGYDDPTVPARLLKKFSKENEKLKIKAGALGNRLLTPQEVLALADLPTKEQLMAKLLGVLVAVPTGLVSVLSGVPRSFVGVLAAIRAKKEEQGE</sequence>
<dbReference type="AlphaFoldDB" id="A0A1I4WE55"/>
<evidence type="ECO:0000313" key="7">
    <source>
        <dbReference type="EMBL" id="SFN11540.1"/>
    </source>
</evidence>
<keyword evidence="8" id="KW-1185">Reference proteome</keyword>
<evidence type="ECO:0000256" key="5">
    <source>
        <dbReference type="ARBA" id="ARBA00035202"/>
    </source>
</evidence>
<comment type="function">
    <text evidence="1 6">Forms part of the ribosomal stalk, playing a central role in the interaction of the ribosome with GTP-bound translation factors.</text>
</comment>
<dbReference type="Proteomes" id="UP000199611">
    <property type="component" value="Unassembled WGS sequence"/>
</dbReference>
<dbReference type="GO" id="GO:0003735">
    <property type="term" value="F:structural constituent of ribosome"/>
    <property type="evidence" value="ECO:0007669"/>
    <property type="project" value="InterPro"/>
</dbReference>
<keyword evidence="6" id="KW-0699">rRNA-binding</keyword>
<dbReference type="InterPro" id="IPR043141">
    <property type="entry name" value="Ribosomal_uL10-like_sf"/>
</dbReference>
<organism evidence="7 8">
    <name type="scientific">Thermodesulforhabdus norvegica</name>
    <dbReference type="NCBI Taxonomy" id="39841"/>
    <lineage>
        <taxon>Bacteria</taxon>
        <taxon>Pseudomonadati</taxon>
        <taxon>Thermodesulfobacteriota</taxon>
        <taxon>Syntrophobacteria</taxon>
        <taxon>Syntrophobacterales</taxon>
        <taxon>Thermodesulforhabdaceae</taxon>
        <taxon>Thermodesulforhabdus</taxon>
    </lineage>
</organism>
<evidence type="ECO:0000313" key="8">
    <source>
        <dbReference type="Proteomes" id="UP000199611"/>
    </source>
</evidence>
<keyword evidence="3 6" id="KW-0689">Ribosomal protein</keyword>
<protein>
    <recommendedName>
        <fullName evidence="5 6">Large ribosomal subunit protein uL10</fullName>
    </recommendedName>
</protein>
<dbReference type="CDD" id="cd05797">
    <property type="entry name" value="Ribosomal_L10"/>
    <property type="match status" value="1"/>
</dbReference>
<dbReference type="InterPro" id="IPR047865">
    <property type="entry name" value="Ribosomal_uL10_bac_type"/>
</dbReference>
<dbReference type="PROSITE" id="PS01109">
    <property type="entry name" value="RIBOSOMAL_L10"/>
    <property type="match status" value="1"/>
</dbReference>
<dbReference type="HAMAP" id="MF_00362">
    <property type="entry name" value="Ribosomal_uL10"/>
    <property type="match status" value="1"/>
</dbReference>
<dbReference type="SUPFAM" id="SSF160369">
    <property type="entry name" value="Ribosomal protein L10-like"/>
    <property type="match status" value="1"/>
</dbReference>
<comment type="similarity">
    <text evidence="2 6">Belongs to the universal ribosomal protein uL10 family.</text>
</comment>
<dbReference type="STRING" id="39841.SAMN05660836_02703"/>
<evidence type="ECO:0000256" key="1">
    <source>
        <dbReference type="ARBA" id="ARBA00002633"/>
    </source>
</evidence>
<proteinExistence type="inferred from homology"/>
<dbReference type="InterPro" id="IPR001790">
    <property type="entry name" value="Ribosomal_uL10"/>
</dbReference>
<dbReference type="InterPro" id="IPR022973">
    <property type="entry name" value="Ribosomal_uL10_bac"/>
</dbReference>